<evidence type="ECO:0008006" key="3">
    <source>
        <dbReference type="Google" id="ProtNLM"/>
    </source>
</evidence>
<dbReference type="CDD" id="cd08152">
    <property type="entry name" value="y4iL_like"/>
    <property type="match status" value="1"/>
</dbReference>
<dbReference type="SUPFAM" id="SSF56634">
    <property type="entry name" value="Heme-dependent catalase-like"/>
    <property type="match status" value="1"/>
</dbReference>
<dbReference type="Proteomes" id="UP000031802">
    <property type="component" value="Unassembled WGS sequence"/>
</dbReference>
<protein>
    <recommendedName>
        <fullName evidence="3">Catalase</fullName>
    </recommendedName>
</protein>
<name>A0A0B8T6D7_9SPHI</name>
<reference evidence="1 2" key="2">
    <citation type="journal article" date="2015" name="PLoS ONE">
        <title>Whole-Genome Optical Mapping and Finished Genome Sequence of Sphingobacterium deserti sp. nov., a New Species Isolated from the Western Desert of China.</title>
        <authorList>
            <person name="Teng C."/>
            <person name="Zhou Z."/>
            <person name="Molnar I."/>
            <person name="Li X."/>
            <person name="Tang R."/>
            <person name="Chen M."/>
            <person name="Wang L."/>
            <person name="Su S."/>
            <person name="Zhang W."/>
            <person name="Lin M."/>
        </authorList>
    </citation>
    <scope>NUCLEOTIDE SEQUENCE [LARGE SCALE GENOMIC DNA]</scope>
    <source>
        <strain evidence="2">ACCC05744</strain>
    </source>
</reference>
<keyword evidence="2" id="KW-1185">Reference proteome</keyword>
<comment type="caution">
    <text evidence="1">The sequence shown here is derived from an EMBL/GenBank/DDBJ whole genome shotgun (WGS) entry which is preliminary data.</text>
</comment>
<dbReference type="EMBL" id="JJMU01000065">
    <property type="protein sequence ID" value="KGE12710.1"/>
    <property type="molecule type" value="Genomic_DNA"/>
</dbReference>
<dbReference type="Gene3D" id="2.40.180.10">
    <property type="entry name" value="Catalase core domain"/>
    <property type="match status" value="1"/>
</dbReference>
<organism evidence="1 2">
    <name type="scientific">Sphingobacterium deserti</name>
    <dbReference type="NCBI Taxonomy" id="1229276"/>
    <lineage>
        <taxon>Bacteria</taxon>
        <taxon>Pseudomonadati</taxon>
        <taxon>Bacteroidota</taxon>
        <taxon>Sphingobacteriia</taxon>
        <taxon>Sphingobacteriales</taxon>
        <taxon>Sphingobacteriaceae</taxon>
        <taxon>Sphingobacterium</taxon>
    </lineage>
</organism>
<dbReference type="RefSeq" id="WP_037502545.1">
    <property type="nucleotide sequence ID" value="NZ_JJMU01000065.1"/>
</dbReference>
<sequence length="367" mass="41980">MDVNYVKYSDDVEVKQPNEDEDSKAVVESMSRVNKIMFERYRHAIRDAHAKNHGILRGELEIYDNLPEHLAQGLFSNAKTYPVIIRFSSAPGMIETDKKSTQRGMAIKIIGVEGEKFLPEEKDALTQDLLLVNYPIIPTGTIKDYLDQQKKIEEYIDTPELFQSFQQTMLVAGRKVKNLLGKESDPNDFGKPGSHLLGDRYFSMAAVRYGDYIAKISIAPKSDNVAALHGKKMDEEKIKDDPDNFLTNIVKEFFATQTAIYELSAQLCTDIEKMPVEDGSVQWMEEDSPYQPIAKLTILSQDSYSPQRRVFADDVLSFNPFHCLPEHRPLGNIMRVRRLVYEASSSYRHRMNAQPRIEPTHIEQLPD</sequence>
<dbReference type="eggNOG" id="COG0753">
    <property type="taxonomic scope" value="Bacteria"/>
</dbReference>
<proteinExistence type="predicted"/>
<dbReference type="GO" id="GO:0020037">
    <property type="term" value="F:heme binding"/>
    <property type="evidence" value="ECO:0007669"/>
    <property type="project" value="InterPro"/>
</dbReference>
<reference evidence="2" key="1">
    <citation type="submission" date="2014-04" db="EMBL/GenBank/DDBJ databases">
        <title>Whole-Genome optical mapping and complete genome sequence of Sphingobacterium deserti sp. nov., a new spaces isolated from desert in the west of China.</title>
        <authorList>
            <person name="Teng C."/>
            <person name="Zhou Z."/>
            <person name="Li X."/>
            <person name="Chen M."/>
            <person name="Lin M."/>
            <person name="Wang L."/>
            <person name="Su S."/>
            <person name="Zhang C."/>
            <person name="Zhang W."/>
        </authorList>
    </citation>
    <scope>NUCLEOTIDE SEQUENCE [LARGE SCALE GENOMIC DNA]</scope>
    <source>
        <strain evidence="2">ACCC05744</strain>
    </source>
</reference>
<evidence type="ECO:0000313" key="1">
    <source>
        <dbReference type="EMBL" id="KGE12710.1"/>
    </source>
</evidence>
<dbReference type="PANTHER" id="PTHR36195:SF4">
    <property type="entry name" value="DOMAIN PROTEIN, PUTATIVE (AFU_ORTHOLOGUE AFUA_5G01990)-RELATED"/>
    <property type="match status" value="1"/>
</dbReference>
<gene>
    <name evidence="1" type="ORF">DI53_3449</name>
</gene>
<accession>A0A0B8T6D7</accession>
<dbReference type="InterPro" id="IPR020835">
    <property type="entry name" value="Catalase_sf"/>
</dbReference>
<dbReference type="STRING" id="1229276.DI53_3449"/>
<evidence type="ECO:0000313" key="2">
    <source>
        <dbReference type="Proteomes" id="UP000031802"/>
    </source>
</evidence>
<dbReference type="PANTHER" id="PTHR36195">
    <property type="entry name" value="DOMAIN PROTEIN, PUTATIVE (AFU_ORTHOLOGUE AFUA_5G01990)-RELATED-RELATED"/>
    <property type="match status" value="1"/>
</dbReference>
<dbReference type="OrthoDB" id="336698at2"/>
<dbReference type="AlphaFoldDB" id="A0A0B8T6D7"/>
<dbReference type="PATRIC" id="fig|1229276.3.peg.3564"/>